<dbReference type="PANTHER" id="PTHR32309:SF13">
    <property type="entry name" value="FERRIC ENTEROBACTIN TRANSPORT PROTEIN FEPE"/>
    <property type="match status" value="1"/>
</dbReference>
<evidence type="ECO:0000256" key="1">
    <source>
        <dbReference type="ARBA" id="ARBA00022741"/>
    </source>
</evidence>
<keyword evidence="2" id="KW-0067">ATP-binding</keyword>
<dbReference type="InterPro" id="IPR050445">
    <property type="entry name" value="Bact_polysacc_biosynth/exp"/>
</dbReference>
<evidence type="ECO:0000313" key="4">
    <source>
        <dbReference type="Proteomes" id="UP000184076"/>
    </source>
</evidence>
<dbReference type="AlphaFoldDB" id="A0A1M5GH86"/>
<dbReference type="GO" id="GO:0005524">
    <property type="term" value="F:ATP binding"/>
    <property type="evidence" value="ECO:0007669"/>
    <property type="project" value="UniProtKB-KW"/>
</dbReference>
<dbReference type="CDD" id="cd05387">
    <property type="entry name" value="BY-kinase"/>
    <property type="match status" value="1"/>
</dbReference>
<evidence type="ECO:0000256" key="2">
    <source>
        <dbReference type="ARBA" id="ARBA00022840"/>
    </source>
</evidence>
<organism evidence="3 4">
    <name type="scientific">Desulfacinum infernum DSM 9756</name>
    <dbReference type="NCBI Taxonomy" id="1121391"/>
    <lineage>
        <taxon>Bacteria</taxon>
        <taxon>Pseudomonadati</taxon>
        <taxon>Thermodesulfobacteriota</taxon>
        <taxon>Syntrophobacteria</taxon>
        <taxon>Syntrophobacterales</taxon>
        <taxon>Syntrophobacteraceae</taxon>
        <taxon>Desulfacinum</taxon>
    </lineage>
</organism>
<dbReference type="EMBL" id="FQVB01000037">
    <property type="protein sequence ID" value="SHG03094.1"/>
    <property type="molecule type" value="Genomic_DNA"/>
</dbReference>
<keyword evidence="4" id="KW-1185">Reference proteome</keyword>
<dbReference type="NCBIfam" id="TIGR01007">
    <property type="entry name" value="eps_fam"/>
    <property type="match status" value="1"/>
</dbReference>
<dbReference type="RefSeq" id="WP_073041130.1">
    <property type="nucleotide sequence ID" value="NZ_FQVB01000037.1"/>
</dbReference>
<dbReference type="Gene3D" id="3.40.50.300">
    <property type="entry name" value="P-loop containing nucleotide triphosphate hydrolases"/>
    <property type="match status" value="1"/>
</dbReference>
<dbReference type="SUPFAM" id="SSF52540">
    <property type="entry name" value="P-loop containing nucleoside triphosphate hydrolases"/>
    <property type="match status" value="1"/>
</dbReference>
<protein>
    <submittedName>
        <fullName evidence="3">Capsular exopolysaccharide family</fullName>
    </submittedName>
</protein>
<dbReference type="InterPro" id="IPR027417">
    <property type="entry name" value="P-loop_NTPase"/>
</dbReference>
<accession>A0A1M5GH86</accession>
<dbReference type="Proteomes" id="UP000184076">
    <property type="component" value="Unassembled WGS sequence"/>
</dbReference>
<sequence>MGKIYEALERAKKSPKRETGPRRGVVVPSLPASPGGLVVLDEPGSPTAECFRFLRSVLVRPMEGDPPRTILVTSPLIGDGKTYVASNLAAAISQGLDEWVLLMDCDLRYPRLDRVFGLHGGHRGLSTYLTSDTPLDQLLRKTPVHKLTILPGGNSTHQPTELLTSEKMLRLIREVRDRYPDRFVVMDSTPLELAPETFVIANEVDAVILVVRRGRTPRNAVRNAVNRIRREKLLGVVFNDYDKSSKVYKKYKYTPVFGNHEGEEEPTGGGGEKAAE</sequence>
<dbReference type="OrthoDB" id="9812433at2"/>
<evidence type="ECO:0000313" key="3">
    <source>
        <dbReference type="EMBL" id="SHG03094.1"/>
    </source>
</evidence>
<dbReference type="InterPro" id="IPR005702">
    <property type="entry name" value="Wzc-like_C"/>
</dbReference>
<gene>
    <name evidence="3" type="ORF">SAMN02745206_03138</name>
</gene>
<name>A0A1M5GH86_9BACT</name>
<dbReference type="GO" id="GO:0005886">
    <property type="term" value="C:plasma membrane"/>
    <property type="evidence" value="ECO:0007669"/>
    <property type="project" value="TreeGrafter"/>
</dbReference>
<keyword evidence="1" id="KW-0547">Nucleotide-binding</keyword>
<dbReference type="GO" id="GO:0004713">
    <property type="term" value="F:protein tyrosine kinase activity"/>
    <property type="evidence" value="ECO:0007669"/>
    <property type="project" value="TreeGrafter"/>
</dbReference>
<reference evidence="4" key="1">
    <citation type="submission" date="2016-11" db="EMBL/GenBank/DDBJ databases">
        <authorList>
            <person name="Varghese N."/>
            <person name="Submissions S."/>
        </authorList>
    </citation>
    <scope>NUCLEOTIDE SEQUENCE [LARGE SCALE GENOMIC DNA]</scope>
    <source>
        <strain evidence="4">DSM 9756</strain>
    </source>
</reference>
<proteinExistence type="predicted"/>
<dbReference type="PANTHER" id="PTHR32309">
    <property type="entry name" value="TYROSINE-PROTEIN KINASE"/>
    <property type="match status" value="1"/>
</dbReference>
<dbReference type="STRING" id="1121391.SAMN02745206_03138"/>